<gene>
    <name evidence="10" type="ORF">FZD51_20405</name>
</gene>
<evidence type="ECO:0000256" key="1">
    <source>
        <dbReference type="ARBA" id="ARBA00004651"/>
    </source>
</evidence>
<evidence type="ECO:0000256" key="4">
    <source>
        <dbReference type="ARBA" id="ARBA00022475"/>
    </source>
</evidence>
<keyword evidence="3" id="KW-0813">Transport</keyword>
<feature type="transmembrane region" description="Helical" evidence="8">
    <location>
        <begin position="337"/>
        <end position="359"/>
    </location>
</feature>
<dbReference type="Proteomes" id="UP000322139">
    <property type="component" value="Unassembled WGS sequence"/>
</dbReference>
<dbReference type="RefSeq" id="WP_148976440.1">
    <property type="nucleotide sequence ID" value="NZ_JBNIKU010000002.1"/>
</dbReference>
<evidence type="ECO:0000313" key="11">
    <source>
        <dbReference type="Proteomes" id="UP000322139"/>
    </source>
</evidence>
<keyword evidence="7 8" id="KW-0472">Membrane</keyword>
<reference evidence="10 11" key="1">
    <citation type="submission" date="2019-08" db="EMBL/GenBank/DDBJ databases">
        <title>Bacillus genomes from the desert of Cuatro Cienegas, Coahuila.</title>
        <authorList>
            <person name="Olmedo-Alvarez G."/>
        </authorList>
    </citation>
    <scope>NUCLEOTIDE SEQUENCE [LARGE SCALE GENOMIC DNA]</scope>
    <source>
        <strain evidence="10 11">CH446_14T</strain>
    </source>
</reference>
<feature type="transmembrane region" description="Helical" evidence="8">
    <location>
        <begin position="248"/>
        <end position="270"/>
    </location>
</feature>
<dbReference type="GO" id="GO:0005886">
    <property type="term" value="C:plasma membrane"/>
    <property type="evidence" value="ECO:0007669"/>
    <property type="project" value="UniProtKB-SubCell"/>
</dbReference>
<dbReference type="GO" id="GO:0140359">
    <property type="term" value="F:ABC-type transporter activity"/>
    <property type="evidence" value="ECO:0007669"/>
    <property type="project" value="InterPro"/>
</dbReference>
<dbReference type="PANTHER" id="PTHR30294:SF45">
    <property type="entry name" value="LINEARMYCIN RESISTANCE PERMEASE PROTEIN LNRN"/>
    <property type="match status" value="1"/>
</dbReference>
<dbReference type="PANTHER" id="PTHR30294">
    <property type="entry name" value="MEMBRANE COMPONENT OF ABC TRANSPORTER YHHJ-RELATED"/>
    <property type="match status" value="1"/>
</dbReference>
<evidence type="ECO:0000256" key="3">
    <source>
        <dbReference type="ARBA" id="ARBA00022448"/>
    </source>
</evidence>
<evidence type="ECO:0000256" key="6">
    <source>
        <dbReference type="ARBA" id="ARBA00022989"/>
    </source>
</evidence>
<comment type="similarity">
    <text evidence="2">Belongs to the ABC-2 integral membrane protein family.</text>
</comment>
<comment type="caution">
    <text evidence="10">The sequence shown here is derived from an EMBL/GenBank/DDBJ whole genome shotgun (WGS) entry which is preliminary data.</text>
</comment>
<feature type="transmembrane region" description="Helical" evidence="8">
    <location>
        <begin position="213"/>
        <end position="236"/>
    </location>
</feature>
<dbReference type="EMBL" id="VTER01000011">
    <property type="protein sequence ID" value="TYS45460.1"/>
    <property type="molecule type" value="Genomic_DNA"/>
</dbReference>
<dbReference type="InterPro" id="IPR047817">
    <property type="entry name" value="ABC2_TM_bact-type"/>
</dbReference>
<comment type="subcellular location">
    <subcellularLocation>
        <location evidence="1">Cell membrane</location>
        <topology evidence="1">Multi-pass membrane protein</topology>
    </subcellularLocation>
</comment>
<dbReference type="AlphaFoldDB" id="A0A5D4R4F9"/>
<organism evidence="10 11">
    <name type="scientific">Bacillus infantis</name>
    <dbReference type="NCBI Taxonomy" id="324767"/>
    <lineage>
        <taxon>Bacteria</taxon>
        <taxon>Bacillati</taxon>
        <taxon>Bacillota</taxon>
        <taxon>Bacilli</taxon>
        <taxon>Bacillales</taxon>
        <taxon>Bacillaceae</taxon>
        <taxon>Bacillus</taxon>
    </lineage>
</organism>
<evidence type="ECO:0000256" key="7">
    <source>
        <dbReference type="ARBA" id="ARBA00023136"/>
    </source>
</evidence>
<evidence type="ECO:0000259" key="9">
    <source>
        <dbReference type="PROSITE" id="PS51012"/>
    </source>
</evidence>
<feature type="transmembrane region" description="Helical" evidence="8">
    <location>
        <begin position="172"/>
        <end position="192"/>
    </location>
</feature>
<name>A0A5D4R4F9_9BACI</name>
<evidence type="ECO:0000313" key="10">
    <source>
        <dbReference type="EMBL" id="TYS45460.1"/>
    </source>
</evidence>
<evidence type="ECO:0000256" key="2">
    <source>
        <dbReference type="ARBA" id="ARBA00007783"/>
    </source>
</evidence>
<sequence>MIGMLWGKILLTLRNPGALIASTIICMAFAYLTGQSAFVKIEIPMYSSADGSNEEIIEELNKGDTFSFVLQTEDEAKKKVAEGNAEAALELGQDSYVIYHAGASQNLQLLNQYIGRYYMKSVQEQQIVQLADDPVAAEKVFQEAEKEPAFQLVLSSFNQKDAAEYSQPLQSLFGFTLFFSIYTVAFTVAEILRDKQSGLWDRFILSPTSKAEMYLANLLWSFLVGYIQIIFVFLVFKFGAGIDFNGRFGTVLIAVIPYLFSIVALSIFLTGLVKTMSQFNSIIPLISVSFAMLGGAYWPIEIVSSELLVGVSRFIPITYGMEMMKGAVVSGNSILDMLYPVAILLLMGVILMGLGIRLIEKRHV</sequence>
<keyword evidence="5 8" id="KW-0812">Transmembrane</keyword>
<feature type="domain" description="ABC transmembrane type-2" evidence="9">
    <location>
        <begin position="134"/>
        <end position="362"/>
    </location>
</feature>
<dbReference type="InterPro" id="IPR013525">
    <property type="entry name" value="ABC2_TM"/>
</dbReference>
<evidence type="ECO:0000256" key="8">
    <source>
        <dbReference type="SAM" id="Phobius"/>
    </source>
</evidence>
<accession>A0A5D4R4F9</accession>
<feature type="transmembrane region" description="Helical" evidence="8">
    <location>
        <begin position="282"/>
        <end position="300"/>
    </location>
</feature>
<dbReference type="PROSITE" id="PS51012">
    <property type="entry name" value="ABC_TM2"/>
    <property type="match status" value="1"/>
</dbReference>
<dbReference type="InterPro" id="IPR051449">
    <property type="entry name" value="ABC-2_transporter_component"/>
</dbReference>
<dbReference type="Pfam" id="PF12698">
    <property type="entry name" value="ABC2_membrane_3"/>
    <property type="match status" value="1"/>
</dbReference>
<evidence type="ECO:0000256" key="5">
    <source>
        <dbReference type="ARBA" id="ARBA00022692"/>
    </source>
</evidence>
<protein>
    <submittedName>
        <fullName evidence="10">ABC transporter permease</fullName>
    </submittedName>
</protein>
<keyword evidence="6 8" id="KW-1133">Transmembrane helix</keyword>
<keyword evidence="4" id="KW-1003">Cell membrane</keyword>
<feature type="transmembrane region" description="Helical" evidence="8">
    <location>
        <begin position="12"/>
        <end position="32"/>
    </location>
</feature>
<proteinExistence type="inferred from homology"/>